<dbReference type="PROSITE" id="PS51318">
    <property type="entry name" value="TAT"/>
    <property type="match status" value="1"/>
</dbReference>
<dbReference type="Gene3D" id="3.30.465.10">
    <property type="match status" value="1"/>
</dbReference>
<dbReference type="Gene3D" id="3.30.43.10">
    <property type="entry name" value="Uridine Diphospho-n-acetylenolpyruvylglucosamine Reductase, domain 2"/>
    <property type="match status" value="1"/>
</dbReference>
<dbReference type="Gene3D" id="1.10.45.10">
    <property type="entry name" value="Vanillyl-alcohol Oxidase, Chain A, domain 4"/>
    <property type="match status" value="1"/>
</dbReference>
<accession>A0A1H7Y9Z2</accession>
<organism evidence="5 6">
    <name type="scientific">Rhodococcus maanshanensis</name>
    <dbReference type="NCBI Taxonomy" id="183556"/>
    <lineage>
        <taxon>Bacteria</taxon>
        <taxon>Bacillati</taxon>
        <taxon>Actinomycetota</taxon>
        <taxon>Actinomycetes</taxon>
        <taxon>Mycobacteriales</taxon>
        <taxon>Nocardiaceae</taxon>
        <taxon>Rhodococcus</taxon>
    </lineage>
</organism>
<evidence type="ECO:0000259" key="4">
    <source>
        <dbReference type="PROSITE" id="PS51387"/>
    </source>
</evidence>
<evidence type="ECO:0000313" key="6">
    <source>
        <dbReference type="Proteomes" id="UP000198677"/>
    </source>
</evidence>
<reference evidence="6" key="1">
    <citation type="submission" date="2016-10" db="EMBL/GenBank/DDBJ databases">
        <authorList>
            <person name="Varghese N."/>
            <person name="Submissions S."/>
        </authorList>
    </citation>
    <scope>NUCLEOTIDE SEQUENCE [LARGE SCALE GENOMIC DNA]</scope>
    <source>
        <strain evidence="6">DSM 44675</strain>
    </source>
</reference>
<evidence type="ECO:0000313" key="5">
    <source>
        <dbReference type="EMBL" id="SEM42992.1"/>
    </source>
</evidence>
<keyword evidence="1" id="KW-0285">Flavoprotein</keyword>
<dbReference type="InterPro" id="IPR006094">
    <property type="entry name" value="Oxid_FAD_bind_N"/>
</dbReference>
<dbReference type="PANTHER" id="PTHR43762">
    <property type="entry name" value="L-GULONOLACTONE OXIDASE"/>
    <property type="match status" value="1"/>
</dbReference>
<dbReference type="GO" id="GO:0071949">
    <property type="term" value="F:FAD binding"/>
    <property type="evidence" value="ECO:0007669"/>
    <property type="project" value="InterPro"/>
</dbReference>
<dbReference type="Pfam" id="PF01565">
    <property type="entry name" value="FAD_binding_4"/>
    <property type="match status" value="1"/>
</dbReference>
<evidence type="ECO:0000256" key="1">
    <source>
        <dbReference type="ARBA" id="ARBA00022630"/>
    </source>
</evidence>
<dbReference type="OrthoDB" id="1489106at2"/>
<dbReference type="InterPro" id="IPR016169">
    <property type="entry name" value="FAD-bd_PCMH_sub2"/>
</dbReference>
<dbReference type="PANTHER" id="PTHR43762:SF1">
    <property type="entry name" value="D-ARABINONO-1,4-LACTONE OXIDASE"/>
    <property type="match status" value="1"/>
</dbReference>
<dbReference type="InterPro" id="IPR006311">
    <property type="entry name" value="TAT_signal"/>
</dbReference>
<dbReference type="RefSeq" id="WP_072754092.1">
    <property type="nucleotide sequence ID" value="NZ_FOAW01000038.1"/>
</dbReference>
<protein>
    <submittedName>
        <fullName evidence="5">FAD binding domain-containing protein</fullName>
    </submittedName>
</protein>
<evidence type="ECO:0000256" key="3">
    <source>
        <dbReference type="ARBA" id="ARBA00023002"/>
    </source>
</evidence>
<evidence type="ECO:0000256" key="2">
    <source>
        <dbReference type="ARBA" id="ARBA00022827"/>
    </source>
</evidence>
<dbReference type="InterPro" id="IPR015213">
    <property type="entry name" value="Cholesterol_OX_subst-bd"/>
</dbReference>
<gene>
    <name evidence="5" type="ORF">SAMN05444583_13810</name>
</gene>
<dbReference type="InterPro" id="IPR016167">
    <property type="entry name" value="FAD-bd_PCMH_sub1"/>
</dbReference>
<dbReference type="EMBL" id="FOAW01000038">
    <property type="protein sequence ID" value="SEM42992.1"/>
    <property type="molecule type" value="Genomic_DNA"/>
</dbReference>
<dbReference type="Gene3D" id="3.40.462.10">
    <property type="entry name" value="FAD-linked oxidases, C-terminal domain"/>
    <property type="match status" value="1"/>
</dbReference>
<dbReference type="Pfam" id="PF09129">
    <property type="entry name" value="Chol_subst-bind"/>
    <property type="match status" value="1"/>
</dbReference>
<sequence length="592" mass="63237">MPDSNDKRLGLSRRGFLAAGAGALAATAAGAWTPVYAIPLGSSGSAGGSGSLGGGTTLPAPPSFPDGIELAQQAYQNWSKEIMLDSVWTCHPKSADDVVRLANWAHANGYKLRPRGAMHGWTPLTVVNGAPVDKVILVDTIKHLNGVSVNAGGSPATVTAGPGATLDAITTALQAQGLGFANLPAPGVLTIAGSLAVDAHGAALPANGQATTPGHTYGSLSNLVTSLTAVVWDGSAYAQKTYSRNDPQIKPLLTNLGRTFLTSVTLQAGQNFRMRCQSYTDIKWTEMFGAKGASGRTFESYVASNGGVEAIWYPFTEKPWLKVWSVAPNKPAGSREVTGPYNYPFSDNLPEVITDLLGQMNAGAPGIAPLFGQTMYSTTVAGLAATNANDIWGWSKDIQFYIKATTLRLTEGGGAVITNRANIGQVIHDFTHWFNERIEFYKAKGQYPLNGPVEIRCCGLDQAADVKVPSAGAPTISAMRPRPDHPEWDTAIWLNVLGVPGTPGMFEFYREMEQWMRSHYTGNDYTFRPEWSKGWAFGANPYTDGGIISGALPQSYRDGVPASDNWDTARAAFNTLDPHRIYSNSFMDQLLP</sequence>
<feature type="domain" description="FAD-binding PCMH-type" evidence="4">
    <location>
        <begin position="81"/>
        <end position="271"/>
    </location>
</feature>
<dbReference type="InterPro" id="IPR016164">
    <property type="entry name" value="FAD-linked_Oxase-like_C"/>
</dbReference>
<dbReference type="SUPFAM" id="SSF55103">
    <property type="entry name" value="FAD-linked oxidases, C-terminal domain"/>
    <property type="match status" value="1"/>
</dbReference>
<dbReference type="GO" id="GO:0016899">
    <property type="term" value="F:oxidoreductase activity, acting on the CH-OH group of donors, oxygen as acceptor"/>
    <property type="evidence" value="ECO:0007669"/>
    <property type="project" value="InterPro"/>
</dbReference>
<name>A0A1H7Y9Z2_9NOCA</name>
<dbReference type="PROSITE" id="PS51387">
    <property type="entry name" value="FAD_PCMH"/>
    <property type="match status" value="1"/>
</dbReference>
<dbReference type="InterPro" id="IPR036318">
    <property type="entry name" value="FAD-bd_PCMH-like_sf"/>
</dbReference>
<dbReference type="InterPro" id="IPR016166">
    <property type="entry name" value="FAD-bd_PCMH"/>
</dbReference>
<dbReference type="InterPro" id="IPR016171">
    <property type="entry name" value="Vanillyl_alc_oxidase_C-sub2"/>
</dbReference>
<keyword evidence="3" id="KW-0560">Oxidoreductase</keyword>
<proteinExistence type="predicted"/>
<dbReference type="AlphaFoldDB" id="A0A1H7Y9Z2"/>
<dbReference type="InterPro" id="IPR016170">
    <property type="entry name" value="Cytok_DH_C_sf"/>
</dbReference>
<keyword evidence="2" id="KW-0274">FAD</keyword>
<dbReference type="SUPFAM" id="SSF56176">
    <property type="entry name" value="FAD-binding/transporter-associated domain-like"/>
    <property type="match status" value="1"/>
</dbReference>
<dbReference type="InterPro" id="IPR010031">
    <property type="entry name" value="FAD_lactone_oxidase-like"/>
</dbReference>
<dbReference type="Proteomes" id="UP000198677">
    <property type="component" value="Unassembled WGS sequence"/>
</dbReference>
<keyword evidence="6" id="KW-1185">Reference proteome</keyword>